<accession>A0A0K2TQR9</accession>
<dbReference type="EMBL" id="HACA01011008">
    <property type="protein sequence ID" value="CDW28369.1"/>
    <property type="molecule type" value="Transcribed_RNA"/>
</dbReference>
<evidence type="ECO:0000313" key="1">
    <source>
        <dbReference type="EMBL" id="CDW28369.1"/>
    </source>
</evidence>
<protein>
    <submittedName>
        <fullName evidence="1">Uncharacterized protein</fullName>
    </submittedName>
</protein>
<organism evidence="1">
    <name type="scientific">Lepeophtheirus salmonis</name>
    <name type="common">Salmon louse</name>
    <name type="synonym">Caligus salmonis</name>
    <dbReference type="NCBI Taxonomy" id="72036"/>
    <lineage>
        <taxon>Eukaryota</taxon>
        <taxon>Metazoa</taxon>
        <taxon>Ecdysozoa</taxon>
        <taxon>Arthropoda</taxon>
        <taxon>Crustacea</taxon>
        <taxon>Multicrustacea</taxon>
        <taxon>Hexanauplia</taxon>
        <taxon>Copepoda</taxon>
        <taxon>Siphonostomatoida</taxon>
        <taxon>Caligidae</taxon>
        <taxon>Lepeophtheirus</taxon>
    </lineage>
</organism>
<reference evidence="1" key="1">
    <citation type="submission" date="2014-05" db="EMBL/GenBank/DDBJ databases">
        <authorList>
            <person name="Chronopoulou M."/>
        </authorList>
    </citation>
    <scope>NUCLEOTIDE SEQUENCE</scope>
    <source>
        <tissue evidence="1">Whole organism</tissue>
    </source>
</reference>
<feature type="non-terminal residue" evidence="1">
    <location>
        <position position="1"/>
    </location>
</feature>
<proteinExistence type="predicted"/>
<sequence length="64" mass="7277">CCPLLFDHQLQTVDVFTVEGRIERLTIGEHLILDYSLQIPSNTHQHLLDCKSRLAQGPGRFVGF</sequence>
<dbReference type="AlphaFoldDB" id="A0A0K2TQR9"/>
<name>A0A0K2TQR9_LEPSM</name>